<accession>A0ABD0JJ15</accession>
<dbReference type="Proteomes" id="UP001519460">
    <property type="component" value="Unassembled WGS sequence"/>
</dbReference>
<gene>
    <name evidence="1" type="ORF">BaRGS_00033744</name>
</gene>
<reference evidence="1 2" key="1">
    <citation type="journal article" date="2023" name="Sci. Data">
        <title>Genome assembly of the Korean intertidal mud-creeper Batillaria attramentaria.</title>
        <authorList>
            <person name="Patra A.K."/>
            <person name="Ho P.T."/>
            <person name="Jun S."/>
            <person name="Lee S.J."/>
            <person name="Kim Y."/>
            <person name="Won Y.J."/>
        </authorList>
    </citation>
    <scope>NUCLEOTIDE SEQUENCE [LARGE SCALE GENOMIC DNA]</scope>
    <source>
        <strain evidence="1">Wonlab-2016</strain>
    </source>
</reference>
<dbReference type="EMBL" id="JACVVK020000418">
    <property type="protein sequence ID" value="KAK7474997.1"/>
    <property type="molecule type" value="Genomic_DNA"/>
</dbReference>
<evidence type="ECO:0000313" key="1">
    <source>
        <dbReference type="EMBL" id="KAK7474997.1"/>
    </source>
</evidence>
<keyword evidence="2" id="KW-1185">Reference proteome</keyword>
<proteinExistence type="predicted"/>
<organism evidence="1 2">
    <name type="scientific">Batillaria attramentaria</name>
    <dbReference type="NCBI Taxonomy" id="370345"/>
    <lineage>
        <taxon>Eukaryota</taxon>
        <taxon>Metazoa</taxon>
        <taxon>Spiralia</taxon>
        <taxon>Lophotrochozoa</taxon>
        <taxon>Mollusca</taxon>
        <taxon>Gastropoda</taxon>
        <taxon>Caenogastropoda</taxon>
        <taxon>Sorbeoconcha</taxon>
        <taxon>Cerithioidea</taxon>
        <taxon>Batillariidae</taxon>
        <taxon>Batillaria</taxon>
    </lineage>
</organism>
<evidence type="ECO:0000313" key="2">
    <source>
        <dbReference type="Proteomes" id="UP001519460"/>
    </source>
</evidence>
<dbReference type="AlphaFoldDB" id="A0ABD0JJ15"/>
<protein>
    <submittedName>
        <fullName evidence="1">Uncharacterized protein</fullName>
    </submittedName>
</protein>
<comment type="caution">
    <text evidence="1">The sequence shown here is derived from an EMBL/GenBank/DDBJ whole genome shotgun (WGS) entry which is preliminary data.</text>
</comment>
<name>A0ABD0JJ15_9CAEN</name>
<sequence length="116" mass="13223">MIVTLLLSTSETFSCQTRFCEICCFSSVVSVIITRENPKREFDTKVREDRRLVVVKGAANQGEIFLPQRRLLKTSDTARDPFRCELLRPSPRNGSVNDLSHVHRAEVSKLSRLSLD</sequence>